<dbReference type="AlphaFoldDB" id="A0AAV7T8B7"/>
<comment type="caution">
    <text evidence="1">The sequence shown here is derived from an EMBL/GenBank/DDBJ whole genome shotgun (WGS) entry which is preliminary data.</text>
</comment>
<sequence>MRPLAPLTPYRLAPLTGLSALHRLLHQLLSSFPATSCLQPLQPLVLASCRGSRLASCRCCSRLLLPRPATAVRESRPRLLAVSHPAPACIAWLRVEPTAGAHKEVNCQTERKGTGSSTKSQFMTSKCCQELRSPHRFFCHVSHKTHRVVVTVDPCPWKKG</sequence>
<organism evidence="1 2">
    <name type="scientific">Pleurodeles waltl</name>
    <name type="common">Iberian ribbed newt</name>
    <dbReference type="NCBI Taxonomy" id="8319"/>
    <lineage>
        <taxon>Eukaryota</taxon>
        <taxon>Metazoa</taxon>
        <taxon>Chordata</taxon>
        <taxon>Craniata</taxon>
        <taxon>Vertebrata</taxon>
        <taxon>Euteleostomi</taxon>
        <taxon>Amphibia</taxon>
        <taxon>Batrachia</taxon>
        <taxon>Caudata</taxon>
        <taxon>Salamandroidea</taxon>
        <taxon>Salamandridae</taxon>
        <taxon>Pleurodelinae</taxon>
        <taxon>Pleurodeles</taxon>
    </lineage>
</organism>
<proteinExistence type="predicted"/>
<reference evidence="1" key="1">
    <citation type="journal article" date="2022" name="bioRxiv">
        <title>Sequencing and chromosome-scale assembly of the giantPleurodeles waltlgenome.</title>
        <authorList>
            <person name="Brown T."/>
            <person name="Elewa A."/>
            <person name="Iarovenko S."/>
            <person name="Subramanian E."/>
            <person name="Araus A.J."/>
            <person name="Petzold A."/>
            <person name="Susuki M."/>
            <person name="Suzuki K.-i.T."/>
            <person name="Hayashi T."/>
            <person name="Toyoda A."/>
            <person name="Oliveira C."/>
            <person name="Osipova E."/>
            <person name="Leigh N.D."/>
            <person name="Simon A."/>
            <person name="Yun M.H."/>
        </authorList>
    </citation>
    <scope>NUCLEOTIDE SEQUENCE</scope>
    <source>
        <strain evidence="1">20211129_DDA</strain>
        <tissue evidence="1">Liver</tissue>
    </source>
</reference>
<evidence type="ECO:0000313" key="1">
    <source>
        <dbReference type="EMBL" id="KAJ1172737.1"/>
    </source>
</evidence>
<gene>
    <name evidence="1" type="ORF">NDU88_004580</name>
</gene>
<dbReference type="EMBL" id="JANPWB010000007">
    <property type="protein sequence ID" value="KAJ1172737.1"/>
    <property type="molecule type" value="Genomic_DNA"/>
</dbReference>
<protein>
    <submittedName>
        <fullName evidence="1">Uncharacterized protein</fullName>
    </submittedName>
</protein>
<name>A0AAV7T8B7_PLEWA</name>
<evidence type="ECO:0000313" key="2">
    <source>
        <dbReference type="Proteomes" id="UP001066276"/>
    </source>
</evidence>
<dbReference type="Proteomes" id="UP001066276">
    <property type="component" value="Chromosome 4_1"/>
</dbReference>
<keyword evidence="2" id="KW-1185">Reference proteome</keyword>
<accession>A0AAV7T8B7</accession>